<dbReference type="EMBL" id="LZEM01000005">
    <property type="protein sequence ID" value="OAZ44270.1"/>
    <property type="molecule type" value="Genomic_DNA"/>
</dbReference>
<reference evidence="2" key="1">
    <citation type="submission" date="2016-06" db="EMBL/GenBank/DDBJ databases">
        <title>Genome sequencing of cellulolytic organisms.</title>
        <authorList>
            <person name="Bohra V."/>
            <person name="Dafale N.A."/>
            <person name="Purohit H.J."/>
        </authorList>
    </citation>
    <scope>NUCLEOTIDE SEQUENCE [LARGE SCALE GENOMIC DNA]</scope>
    <source>
        <strain evidence="2">ND21</strain>
    </source>
</reference>
<organism evidence="1 2">
    <name type="scientific">Microbacterium arborescens</name>
    <dbReference type="NCBI Taxonomy" id="33883"/>
    <lineage>
        <taxon>Bacteria</taxon>
        <taxon>Bacillati</taxon>
        <taxon>Actinomycetota</taxon>
        <taxon>Actinomycetes</taxon>
        <taxon>Micrococcales</taxon>
        <taxon>Microbacteriaceae</taxon>
        <taxon>Microbacterium</taxon>
    </lineage>
</organism>
<comment type="caution">
    <text evidence="1">The sequence shown here is derived from an EMBL/GenBank/DDBJ whole genome shotgun (WGS) entry which is preliminary data.</text>
</comment>
<accession>A0ABX2WM47</accession>
<proteinExistence type="predicted"/>
<keyword evidence="2" id="KW-1185">Reference proteome</keyword>
<evidence type="ECO:0000313" key="1">
    <source>
        <dbReference type="EMBL" id="OAZ44270.1"/>
    </source>
</evidence>
<gene>
    <name evidence="1" type="ORF">A9Z40_12835</name>
</gene>
<protein>
    <submittedName>
        <fullName evidence="1">Uncharacterized protein</fullName>
    </submittedName>
</protein>
<sequence>MAKLIYTIAQNGYGRAFASCIRSQRRYAARVGAEYVVIEKPNFVSHPALSAWLKIPVMLHALEAGFDEVAYIDADCEVKEDAPDFADPLRASGEDVMMALGRSGRVNSGVMFARSSAASIGFFGRVRESLTEEIPDDARANLKYENGNVIYVAETAGGIGVLPVEWNNTVDPSLRDYVRHYSGPMSGHYKRNVMDSAFYWLIKKTIARRPRQPAKREQSFADSLDQLVGDVHSAYPALVRG</sequence>
<name>A0ABX2WM47_9MICO</name>
<dbReference type="RefSeq" id="WP_064955420.1">
    <property type="nucleotide sequence ID" value="NZ_LZEM01000005.1"/>
</dbReference>
<evidence type="ECO:0000313" key="2">
    <source>
        <dbReference type="Proteomes" id="UP000093918"/>
    </source>
</evidence>
<dbReference type="Proteomes" id="UP000093918">
    <property type="component" value="Unassembled WGS sequence"/>
</dbReference>